<name>A0A6N7L9W9_SINTE</name>
<reference evidence="1 2" key="1">
    <citation type="journal article" date="2013" name="Genome Biol.">
        <title>Comparative genomics of the core and accessory genomes of 48 Sinorhizobium strains comprising five genospecies.</title>
        <authorList>
            <person name="Sugawara M."/>
            <person name="Epstein B."/>
            <person name="Badgley B.D."/>
            <person name="Unno T."/>
            <person name="Xu L."/>
            <person name="Reese J."/>
            <person name="Gyaneshwar P."/>
            <person name="Denny R."/>
            <person name="Mudge J."/>
            <person name="Bharti A.K."/>
            <person name="Farmer A.D."/>
            <person name="May G.D."/>
            <person name="Woodward J.E."/>
            <person name="Medigue C."/>
            <person name="Vallenet D."/>
            <person name="Lajus A."/>
            <person name="Rouy Z."/>
            <person name="Martinez-Vaz B."/>
            <person name="Tiffin P."/>
            <person name="Young N.D."/>
            <person name="Sadowsky M.J."/>
        </authorList>
    </citation>
    <scope>NUCLEOTIDE SEQUENCE [LARGE SCALE GENOMIC DNA]</scope>
    <source>
        <strain evidence="1 2">USDA4894</strain>
    </source>
</reference>
<dbReference type="PANTHER" id="PTHR40278:SF1">
    <property type="entry name" value="DNA UTILIZATION PROTEIN HOFN"/>
    <property type="match status" value="1"/>
</dbReference>
<comment type="caution">
    <text evidence="1">The sequence shown here is derived from an EMBL/GenBank/DDBJ whole genome shotgun (WGS) entry which is preliminary data.</text>
</comment>
<evidence type="ECO:0000313" key="2">
    <source>
        <dbReference type="Proteomes" id="UP000439983"/>
    </source>
</evidence>
<dbReference type="EMBL" id="WITC01000033">
    <property type="protein sequence ID" value="MQX14643.1"/>
    <property type="molecule type" value="Genomic_DNA"/>
</dbReference>
<proteinExistence type="predicted"/>
<protein>
    <submittedName>
        <fullName evidence="1">General secretion pathway protein GspL</fullName>
    </submittedName>
</protein>
<organism evidence="1 2">
    <name type="scientific">Sinorhizobium terangae</name>
    <dbReference type="NCBI Taxonomy" id="110322"/>
    <lineage>
        <taxon>Bacteria</taxon>
        <taxon>Pseudomonadati</taxon>
        <taxon>Pseudomonadota</taxon>
        <taxon>Alphaproteobacteria</taxon>
        <taxon>Hyphomicrobiales</taxon>
        <taxon>Rhizobiaceae</taxon>
        <taxon>Sinorhizobium/Ensifer group</taxon>
        <taxon>Sinorhizobium</taxon>
    </lineage>
</organism>
<keyword evidence="2" id="KW-1185">Reference proteome</keyword>
<dbReference type="InterPro" id="IPR007813">
    <property type="entry name" value="PilN"/>
</dbReference>
<gene>
    <name evidence="1" type="ORF">GHK62_07670</name>
</gene>
<dbReference type="Proteomes" id="UP000439983">
    <property type="component" value="Unassembled WGS sequence"/>
</dbReference>
<accession>A0A6N7L9W9</accession>
<dbReference type="RefSeq" id="WP_184108716.1">
    <property type="nucleotide sequence ID" value="NZ_JACIGA010000008.1"/>
</dbReference>
<dbReference type="InterPro" id="IPR052534">
    <property type="entry name" value="Extracell_DNA_Util/SecSys_Comp"/>
</dbReference>
<dbReference type="PANTHER" id="PTHR40278">
    <property type="entry name" value="DNA UTILIZATION PROTEIN HOFN"/>
    <property type="match status" value="1"/>
</dbReference>
<sequence>MTFRELAPSLHAFTLGLKDFLIWWRSELRHALPPFLASRMRARTPAVTVLSVAREGCRLGDDPDLIPLADLGERLRALQAGGAMRTAGIRVHLAPDRCLRRVVSPRRLPISALRKAAELEVETQTPFDKSDVQILVPAHLGAASAYYLVRNGILAEMQHQLRTANLQVRELSTAGKNGALDPLVISGTPLRVARRFKAQKALVAGMAAVTVALLVLSWDQLHSKASAANGHLDGEITRAEVEARKARRAYDAYVARISQVEALKSQSLAGPRATVMWEELSRIVPDASYLTNLTVKDDRVEISGFSKASSELIPLIEASDLFESAQFVSPVVKVPGFEGDRFTISFSQGGAKR</sequence>
<dbReference type="Pfam" id="PF05137">
    <property type="entry name" value="PilN"/>
    <property type="match status" value="1"/>
</dbReference>
<dbReference type="AlphaFoldDB" id="A0A6N7L9W9"/>
<evidence type="ECO:0000313" key="1">
    <source>
        <dbReference type="EMBL" id="MQX14643.1"/>
    </source>
</evidence>